<dbReference type="PROSITE" id="PS50987">
    <property type="entry name" value="HTH_ARSR_2"/>
    <property type="match status" value="1"/>
</dbReference>
<keyword evidence="3" id="KW-0238">DNA-binding</keyword>
<protein>
    <submittedName>
        <fullName evidence="6">ArsR family transcriptional regulator</fullName>
    </submittedName>
</protein>
<dbReference type="Gene3D" id="1.10.10.10">
    <property type="entry name" value="Winged helix-like DNA-binding domain superfamily/Winged helix DNA-binding domain"/>
    <property type="match status" value="1"/>
</dbReference>
<dbReference type="AlphaFoldDB" id="A0A432VS45"/>
<comment type="caution">
    <text evidence="6">The sequence shown here is derived from an EMBL/GenBank/DDBJ whole genome shotgun (WGS) entry which is preliminary data.</text>
</comment>
<dbReference type="SMART" id="SM00226">
    <property type="entry name" value="LMWPc"/>
    <property type="match status" value="1"/>
</dbReference>
<dbReference type="RefSeq" id="WP_126793286.1">
    <property type="nucleotide sequence ID" value="NZ_PIPI01000006.1"/>
</dbReference>
<dbReference type="SMART" id="SM00418">
    <property type="entry name" value="HTH_ARSR"/>
    <property type="match status" value="1"/>
</dbReference>
<evidence type="ECO:0000256" key="2">
    <source>
        <dbReference type="ARBA" id="ARBA00023015"/>
    </source>
</evidence>
<dbReference type="InterPro" id="IPR036390">
    <property type="entry name" value="WH_DNA-bd_sf"/>
</dbReference>
<dbReference type="InterPro" id="IPR023485">
    <property type="entry name" value="Ptyr_pPase"/>
</dbReference>
<keyword evidence="7" id="KW-1185">Reference proteome</keyword>
<dbReference type="CDD" id="cd00090">
    <property type="entry name" value="HTH_ARSR"/>
    <property type="match status" value="1"/>
</dbReference>
<dbReference type="InterPro" id="IPR036196">
    <property type="entry name" value="Ptyr_pPase_sf"/>
</dbReference>
<dbReference type="PANTHER" id="PTHR43428:SF1">
    <property type="entry name" value="ARSENATE REDUCTASE"/>
    <property type="match status" value="1"/>
</dbReference>
<keyword evidence="4" id="KW-0804">Transcription</keyword>
<dbReference type="GO" id="GO:0003677">
    <property type="term" value="F:DNA binding"/>
    <property type="evidence" value="ECO:0007669"/>
    <property type="project" value="UniProtKB-KW"/>
</dbReference>
<keyword evidence="1" id="KW-0059">Arsenical resistance</keyword>
<dbReference type="InterPro" id="IPR001845">
    <property type="entry name" value="HTH_ArsR_DNA-bd_dom"/>
</dbReference>
<dbReference type="Pfam" id="PF01451">
    <property type="entry name" value="LMWPc"/>
    <property type="match status" value="1"/>
</dbReference>
<feature type="domain" description="HTH arsR-type" evidence="5">
    <location>
        <begin position="137"/>
        <end position="235"/>
    </location>
</feature>
<dbReference type="InterPro" id="IPR011991">
    <property type="entry name" value="ArsR-like_HTH"/>
</dbReference>
<dbReference type="Gene3D" id="3.40.50.2300">
    <property type="match status" value="1"/>
</dbReference>
<dbReference type="SUPFAM" id="SSF46785">
    <property type="entry name" value="Winged helix' DNA-binding domain"/>
    <property type="match status" value="1"/>
</dbReference>
<dbReference type="GO" id="GO:0003700">
    <property type="term" value="F:DNA-binding transcription factor activity"/>
    <property type="evidence" value="ECO:0007669"/>
    <property type="project" value="InterPro"/>
</dbReference>
<evidence type="ECO:0000256" key="1">
    <source>
        <dbReference type="ARBA" id="ARBA00022849"/>
    </source>
</evidence>
<evidence type="ECO:0000259" key="5">
    <source>
        <dbReference type="PROSITE" id="PS50987"/>
    </source>
</evidence>
<dbReference type="PROSITE" id="PS00846">
    <property type="entry name" value="HTH_ARSR_1"/>
    <property type="match status" value="1"/>
</dbReference>
<evidence type="ECO:0000256" key="3">
    <source>
        <dbReference type="ARBA" id="ARBA00023125"/>
    </source>
</evidence>
<dbReference type="CDD" id="cd16345">
    <property type="entry name" value="LMWP_ArsC"/>
    <property type="match status" value="1"/>
</dbReference>
<dbReference type="PANTHER" id="PTHR43428">
    <property type="entry name" value="ARSENATE REDUCTASE"/>
    <property type="match status" value="1"/>
</dbReference>
<name>A0A432VS45_9GAMM</name>
<accession>A0A432VS45</accession>
<dbReference type="Proteomes" id="UP000288212">
    <property type="component" value="Unassembled WGS sequence"/>
</dbReference>
<dbReference type="Pfam" id="PF01022">
    <property type="entry name" value="HTH_5"/>
    <property type="match status" value="1"/>
</dbReference>
<dbReference type="PRINTS" id="PR00778">
    <property type="entry name" value="HTHARSR"/>
</dbReference>
<dbReference type="InterPro" id="IPR036388">
    <property type="entry name" value="WH-like_DNA-bd_sf"/>
</dbReference>
<keyword evidence="2" id="KW-0805">Transcription regulation</keyword>
<dbReference type="InterPro" id="IPR018334">
    <property type="entry name" value="ArsR_HTH"/>
</dbReference>
<dbReference type="OrthoDB" id="9793058at2"/>
<gene>
    <name evidence="6" type="ORF">CWE06_08960</name>
</gene>
<dbReference type="NCBIfam" id="NF033788">
    <property type="entry name" value="HTH_metalloreg"/>
    <property type="match status" value="1"/>
</dbReference>
<reference evidence="6 7" key="1">
    <citation type="journal article" date="2011" name="Front. Microbiol.">
        <title>Genomic signatures of strain selection and enhancement in Bacillus atrophaeus var. globigii, a historical biowarfare simulant.</title>
        <authorList>
            <person name="Gibbons H.S."/>
            <person name="Broomall S.M."/>
            <person name="McNew L.A."/>
            <person name="Daligault H."/>
            <person name="Chapman C."/>
            <person name="Bruce D."/>
            <person name="Karavis M."/>
            <person name="Krepps M."/>
            <person name="McGregor P.A."/>
            <person name="Hong C."/>
            <person name="Park K.H."/>
            <person name="Akmal A."/>
            <person name="Feldman A."/>
            <person name="Lin J.S."/>
            <person name="Chang W.E."/>
            <person name="Higgs B.W."/>
            <person name="Demirev P."/>
            <person name="Lindquist J."/>
            <person name="Liem A."/>
            <person name="Fochler E."/>
            <person name="Read T.D."/>
            <person name="Tapia R."/>
            <person name="Johnson S."/>
            <person name="Bishop-Lilly K.A."/>
            <person name="Detter C."/>
            <person name="Han C."/>
            <person name="Sozhamannan S."/>
            <person name="Rosenzweig C.N."/>
            <person name="Skowronski E.W."/>
        </authorList>
    </citation>
    <scope>NUCLEOTIDE SEQUENCE [LARGE SCALE GENOMIC DNA]</scope>
    <source>
        <strain evidence="6 7">AK5</strain>
    </source>
</reference>
<dbReference type="EMBL" id="PIPI01000006">
    <property type="protein sequence ID" value="RUO19156.1"/>
    <property type="molecule type" value="Genomic_DNA"/>
</dbReference>
<evidence type="ECO:0000313" key="6">
    <source>
        <dbReference type="EMBL" id="RUO19156.1"/>
    </source>
</evidence>
<sequence length="247" mass="27972">MVTKVLFVCTANSARSIMAEALMRQFAGDDVEVASAGTEPGIVAAGAIAALQDFHLDTKSLHSKSLDDLNTADYDYVISLCDRARTECQANFTSQNFIAWDFPDPTQSDSPNAFKQTLHELSERIRMFLLILRKRQTQPHLFNSPADFFKVLADPLRLTMLMHLVATPELCVCDLVERTGMSQPKVSRHLAQLREYGLLLDRKEERWVHYRLNPAMPDWMRNVIQVSATHNPQFIETTEKESVCPST</sequence>
<dbReference type="SUPFAM" id="SSF52788">
    <property type="entry name" value="Phosphotyrosine protein phosphatases I"/>
    <property type="match status" value="1"/>
</dbReference>
<evidence type="ECO:0000313" key="7">
    <source>
        <dbReference type="Proteomes" id="UP000288212"/>
    </source>
</evidence>
<dbReference type="GO" id="GO:0046685">
    <property type="term" value="P:response to arsenic-containing substance"/>
    <property type="evidence" value="ECO:0007669"/>
    <property type="project" value="UniProtKB-KW"/>
</dbReference>
<proteinExistence type="predicted"/>
<organism evidence="6 7">
    <name type="scientific">Aliidiomarina haloalkalitolerans</name>
    <dbReference type="NCBI Taxonomy" id="859059"/>
    <lineage>
        <taxon>Bacteria</taxon>
        <taxon>Pseudomonadati</taxon>
        <taxon>Pseudomonadota</taxon>
        <taxon>Gammaproteobacteria</taxon>
        <taxon>Alteromonadales</taxon>
        <taxon>Idiomarinaceae</taxon>
        <taxon>Aliidiomarina</taxon>
    </lineage>
</organism>
<dbReference type="NCBIfam" id="NF007528">
    <property type="entry name" value="PRK10141.1"/>
    <property type="match status" value="1"/>
</dbReference>
<evidence type="ECO:0000256" key="4">
    <source>
        <dbReference type="ARBA" id="ARBA00023163"/>
    </source>
</evidence>